<dbReference type="InterPro" id="IPR010987">
    <property type="entry name" value="Glutathione-S-Trfase_C-like"/>
</dbReference>
<dbReference type="Gene3D" id="3.40.30.10">
    <property type="entry name" value="Glutaredoxin"/>
    <property type="match status" value="1"/>
</dbReference>
<evidence type="ECO:0000313" key="5">
    <source>
        <dbReference type="EMBL" id="KIM46255.1"/>
    </source>
</evidence>
<organism evidence="5 6">
    <name type="scientific">Hebeloma cylindrosporum</name>
    <dbReference type="NCBI Taxonomy" id="76867"/>
    <lineage>
        <taxon>Eukaryota</taxon>
        <taxon>Fungi</taxon>
        <taxon>Dikarya</taxon>
        <taxon>Basidiomycota</taxon>
        <taxon>Agaricomycotina</taxon>
        <taxon>Agaricomycetes</taxon>
        <taxon>Agaricomycetidae</taxon>
        <taxon>Agaricales</taxon>
        <taxon>Agaricineae</taxon>
        <taxon>Hymenogastraceae</taxon>
        <taxon>Hebeloma</taxon>
    </lineage>
</organism>
<dbReference type="PANTHER" id="PTHR44051:SF8">
    <property type="entry name" value="GLUTATHIONE S-TRANSFERASE GSTA"/>
    <property type="match status" value="1"/>
</dbReference>
<sequence length="228" mass="26265">MSAPTKPFLLYTGPTPNGFQVSVLLEELRAINPSIDYDVHKIIISTNVQKEPWFIKLNPNGRIPVLVDHSRNDFVVFETAAILLYLVQHYDKTYTFWFDPDKDPNNYSEMLQWIFFAHGGVGPMQGQANHFNSFASEDVPYGKKRYLEETKRLFGVLEMRLNNRDWLVGPGRGKYSIADTKAFPWPNHTVRIHKYAGVENLDEWPAVKAWVERNEARPATQLGLQVGR</sequence>
<evidence type="ECO:0000256" key="1">
    <source>
        <dbReference type="ARBA" id="ARBA00007409"/>
    </source>
</evidence>
<dbReference type="SUPFAM" id="SSF47616">
    <property type="entry name" value="GST C-terminal domain-like"/>
    <property type="match status" value="1"/>
</dbReference>
<feature type="domain" description="GST C-terminal" evidence="4">
    <location>
        <begin position="103"/>
        <end position="228"/>
    </location>
</feature>
<evidence type="ECO:0008006" key="7">
    <source>
        <dbReference type="Google" id="ProtNLM"/>
    </source>
</evidence>
<accession>A0A0C3CBT4</accession>
<dbReference type="InterPro" id="IPR040079">
    <property type="entry name" value="Glutathione_S-Trfase"/>
</dbReference>
<evidence type="ECO:0000313" key="6">
    <source>
        <dbReference type="Proteomes" id="UP000053424"/>
    </source>
</evidence>
<keyword evidence="6" id="KW-1185">Reference proteome</keyword>
<gene>
    <name evidence="5" type="ORF">M413DRAFT_64911</name>
</gene>
<comment type="similarity">
    <text evidence="1 2">Belongs to the GST superfamily.</text>
</comment>
<dbReference type="STRING" id="686832.A0A0C3CBT4"/>
<dbReference type="InterPro" id="IPR036282">
    <property type="entry name" value="Glutathione-S-Trfase_C_sf"/>
</dbReference>
<feature type="domain" description="GST N-terminal" evidence="3">
    <location>
        <begin position="5"/>
        <end position="94"/>
    </location>
</feature>
<dbReference type="SUPFAM" id="SSF52833">
    <property type="entry name" value="Thioredoxin-like"/>
    <property type="match status" value="1"/>
</dbReference>
<dbReference type="InterPro" id="IPR004046">
    <property type="entry name" value="GST_C"/>
</dbReference>
<dbReference type="AlphaFoldDB" id="A0A0C3CBT4"/>
<dbReference type="PANTHER" id="PTHR44051">
    <property type="entry name" value="GLUTATHIONE S-TRANSFERASE-RELATED"/>
    <property type="match status" value="1"/>
</dbReference>
<proteinExistence type="inferred from homology"/>
<dbReference type="Pfam" id="PF02798">
    <property type="entry name" value="GST_N"/>
    <property type="match status" value="1"/>
</dbReference>
<dbReference type="PROSITE" id="PS50404">
    <property type="entry name" value="GST_NTER"/>
    <property type="match status" value="1"/>
</dbReference>
<dbReference type="InterPro" id="IPR036249">
    <property type="entry name" value="Thioredoxin-like_sf"/>
</dbReference>
<dbReference type="InterPro" id="IPR004045">
    <property type="entry name" value="Glutathione_S-Trfase_N"/>
</dbReference>
<name>A0A0C3CBT4_HEBCY</name>
<evidence type="ECO:0000259" key="3">
    <source>
        <dbReference type="PROSITE" id="PS50404"/>
    </source>
</evidence>
<dbReference type="HOGENOM" id="CLU_011226_14_0_1"/>
<dbReference type="Gene3D" id="1.20.1050.10">
    <property type="match status" value="1"/>
</dbReference>
<dbReference type="PROSITE" id="PS50405">
    <property type="entry name" value="GST_CTER"/>
    <property type="match status" value="1"/>
</dbReference>
<dbReference type="CDD" id="cd03048">
    <property type="entry name" value="GST_N_Ure2p_like"/>
    <property type="match status" value="1"/>
</dbReference>
<dbReference type="EMBL" id="KN831771">
    <property type="protein sequence ID" value="KIM46255.1"/>
    <property type="molecule type" value="Genomic_DNA"/>
</dbReference>
<dbReference type="SFLD" id="SFLDG01151">
    <property type="entry name" value="Main.2:_Nu-like"/>
    <property type="match status" value="1"/>
</dbReference>
<dbReference type="Pfam" id="PF00043">
    <property type="entry name" value="GST_C"/>
    <property type="match status" value="1"/>
</dbReference>
<reference evidence="5 6" key="1">
    <citation type="submission" date="2014-04" db="EMBL/GenBank/DDBJ databases">
        <authorList>
            <consortium name="DOE Joint Genome Institute"/>
            <person name="Kuo A."/>
            <person name="Gay G."/>
            <person name="Dore J."/>
            <person name="Kohler A."/>
            <person name="Nagy L.G."/>
            <person name="Floudas D."/>
            <person name="Copeland A."/>
            <person name="Barry K.W."/>
            <person name="Cichocki N."/>
            <person name="Veneault-Fourrey C."/>
            <person name="LaButti K."/>
            <person name="Lindquist E.A."/>
            <person name="Lipzen A."/>
            <person name="Lundell T."/>
            <person name="Morin E."/>
            <person name="Murat C."/>
            <person name="Sun H."/>
            <person name="Tunlid A."/>
            <person name="Henrissat B."/>
            <person name="Grigoriev I.V."/>
            <person name="Hibbett D.S."/>
            <person name="Martin F."/>
            <person name="Nordberg H.P."/>
            <person name="Cantor M.N."/>
            <person name="Hua S.X."/>
        </authorList>
    </citation>
    <scope>NUCLEOTIDE SEQUENCE [LARGE SCALE GENOMIC DNA]</scope>
    <source>
        <strain evidence="6">h7</strain>
    </source>
</reference>
<dbReference type="OrthoDB" id="422574at2759"/>
<reference evidence="6" key="2">
    <citation type="submission" date="2015-01" db="EMBL/GenBank/DDBJ databases">
        <title>Evolutionary Origins and Diversification of the Mycorrhizal Mutualists.</title>
        <authorList>
            <consortium name="DOE Joint Genome Institute"/>
            <consortium name="Mycorrhizal Genomics Consortium"/>
            <person name="Kohler A."/>
            <person name="Kuo A."/>
            <person name="Nagy L.G."/>
            <person name="Floudas D."/>
            <person name="Copeland A."/>
            <person name="Barry K.W."/>
            <person name="Cichocki N."/>
            <person name="Veneault-Fourrey C."/>
            <person name="LaButti K."/>
            <person name="Lindquist E.A."/>
            <person name="Lipzen A."/>
            <person name="Lundell T."/>
            <person name="Morin E."/>
            <person name="Murat C."/>
            <person name="Riley R."/>
            <person name="Ohm R."/>
            <person name="Sun H."/>
            <person name="Tunlid A."/>
            <person name="Henrissat B."/>
            <person name="Grigoriev I.V."/>
            <person name="Hibbett D.S."/>
            <person name="Martin F."/>
        </authorList>
    </citation>
    <scope>NUCLEOTIDE SEQUENCE [LARGE SCALE GENOMIC DNA]</scope>
    <source>
        <strain evidence="6">h7</strain>
    </source>
</reference>
<dbReference type="Proteomes" id="UP000053424">
    <property type="component" value="Unassembled WGS sequence"/>
</dbReference>
<evidence type="ECO:0000256" key="2">
    <source>
        <dbReference type="RuleBase" id="RU003494"/>
    </source>
</evidence>
<protein>
    <recommendedName>
        <fullName evidence="7">GST N-terminal domain-containing protein</fullName>
    </recommendedName>
</protein>
<dbReference type="SFLD" id="SFLDG00358">
    <property type="entry name" value="Main_(cytGST)"/>
    <property type="match status" value="1"/>
</dbReference>
<evidence type="ECO:0000259" key="4">
    <source>
        <dbReference type="PROSITE" id="PS50405"/>
    </source>
</evidence>
<dbReference type="SFLD" id="SFLDS00019">
    <property type="entry name" value="Glutathione_Transferase_(cytos"/>
    <property type="match status" value="1"/>
</dbReference>